<protein>
    <recommendedName>
        <fullName evidence="1">DUF6036 domain-containing protein</fullName>
    </recommendedName>
</protein>
<dbReference type="RefSeq" id="WP_045254616.1">
    <property type="nucleotide sequence ID" value="NZ_CP031425.1"/>
</dbReference>
<evidence type="ECO:0000313" key="3">
    <source>
        <dbReference type="Proteomes" id="UP000033572"/>
    </source>
</evidence>
<evidence type="ECO:0000259" key="1">
    <source>
        <dbReference type="Pfam" id="PF19502"/>
    </source>
</evidence>
<dbReference type="KEGG" id="mfol:DXT68_09840"/>
<proteinExistence type="predicted"/>
<dbReference type="Proteomes" id="UP000033572">
    <property type="component" value="Unassembled WGS sequence"/>
</dbReference>
<comment type="caution">
    <text evidence="2">The sequence shown here is derived from an EMBL/GenBank/DDBJ whole genome shotgun (WGS) entry which is preliminary data.</text>
</comment>
<dbReference type="EMBL" id="JYIU01000044">
    <property type="protein sequence ID" value="KJL20096.1"/>
    <property type="molecule type" value="Genomic_DNA"/>
</dbReference>
<reference evidence="2 3" key="1">
    <citation type="submission" date="2015-02" db="EMBL/GenBank/DDBJ databases">
        <title>Draft genome sequences of ten Microbacterium spp. with emphasis on heavy metal contaminated environments.</title>
        <authorList>
            <person name="Corretto E."/>
        </authorList>
    </citation>
    <scope>NUCLEOTIDE SEQUENCE [LARGE SCALE GENOMIC DNA]</scope>
    <source>
        <strain evidence="2 3">DSM 12966</strain>
    </source>
</reference>
<dbReference type="AlphaFoldDB" id="A0A0F0KLD9"/>
<dbReference type="InterPro" id="IPR045792">
    <property type="entry name" value="DUF6036"/>
</dbReference>
<gene>
    <name evidence="2" type="ORF">RN50_02275</name>
</gene>
<feature type="domain" description="DUF6036" evidence="1">
    <location>
        <begin position="30"/>
        <end position="152"/>
    </location>
</feature>
<name>A0A0F0KLD9_9MICO</name>
<evidence type="ECO:0000313" key="2">
    <source>
        <dbReference type="EMBL" id="KJL20096.1"/>
    </source>
</evidence>
<organism evidence="2 3">
    <name type="scientific">Microbacterium foliorum</name>
    <dbReference type="NCBI Taxonomy" id="104336"/>
    <lineage>
        <taxon>Bacteria</taxon>
        <taxon>Bacillati</taxon>
        <taxon>Actinomycetota</taxon>
        <taxon>Actinomycetes</taxon>
        <taxon>Micrococcales</taxon>
        <taxon>Microbacteriaceae</taxon>
        <taxon>Microbacterium</taxon>
    </lineage>
</organism>
<dbReference type="PATRIC" id="fig|104336.4.peg.2316"/>
<dbReference type="GeneID" id="94444697"/>
<keyword evidence="3" id="KW-1185">Reference proteome</keyword>
<dbReference type="Pfam" id="PF19502">
    <property type="entry name" value="DUF6036"/>
    <property type="match status" value="1"/>
</dbReference>
<sequence length="194" mass="21168">MGDSLDRDDIISGLRDLVGELHTAGEVAGIRLVGGAALVLRYFDRRATGDLDSLHIHPGSDDAVLAAAERVADRRGWSAGWFNFAVENADSVPTFGRRPVEWETIYDRDSVVVQVASKEALLAMKLRANRPGRDVDDIRQLLALCSLTTLAEVEEHYEDFYPDDGLTDRAIGMVERILDGGLPTVVPSPGPIDL</sequence>
<accession>A0A0F0KLD9</accession>